<dbReference type="PATRIC" id="fig|1423774.3.peg.1051"/>
<dbReference type="EMBL" id="AZFV01000002">
    <property type="protein sequence ID" value="KRM18460.1"/>
    <property type="molecule type" value="Genomic_DNA"/>
</dbReference>
<feature type="region of interest" description="Disordered" evidence="1">
    <location>
        <begin position="62"/>
        <end position="86"/>
    </location>
</feature>
<accession>A0A0R1WVS2</accession>
<evidence type="ECO:0000256" key="1">
    <source>
        <dbReference type="SAM" id="MobiDB-lite"/>
    </source>
</evidence>
<proteinExistence type="predicted"/>
<evidence type="ECO:0000313" key="3">
    <source>
        <dbReference type="Proteomes" id="UP000051302"/>
    </source>
</evidence>
<keyword evidence="3" id="KW-1185">Reference proteome</keyword>
<reference evidence="2 3" key="1">
    <citation type="journal article" date="2015" name="Genome Announc.">
        <title>Expanding the biotechnology potential of lactobacilli through comparative genomics of 213 strains and associated genera.</title>
        <authorList>
            <person name="Sun Z."/>
            <person name="Harris H.M."/>
            <person name="McCann A."/>
            <person name="Guo C."/>
            <person name="Argimon S."/>
            <person name="Zhang W."/>
            <person name="Yang X."/>
            <person name="Jeffery I.B."/>
            <person name="Cooney J.C."/>
            <person name="Kagawa T.F."/>
            <person name="Liu W."/>
            <person name="Song Y."/>
            <person name="Salvetti E."/>
            <person name="Wrobel A."/>
            <person name="Rasinkangas P."/>
            <person name="Parkhill J."/>
            <person name="Rea M.C."/>
            <person name="O'Sullivan O."/>
            <person name="Ritari J."/>
            <person name="Douillard F.P."/>
            <person name="Paul Ross R."/>
            <person name="Yang R."/>
            <person name="Briner A.E."/>
            <person name="Felis G.E."/>
            <person name="de Vos W.M."/>
            <person name="Barrangou R."/>
            <person name="Klaenhammer T.R."/>
            <person name="Caufield P.W."/>
            <person name="Cui Y."/>
            <person name="Zhang H."/>
            <person name="O'Toole P.W."/>
        </authorList>
    </citation>
    <scope>NUCLEOTIDE SEQUENCE [LARGE SCALE GENOMIC DNA]</scope>
    <source>
        <strain evidence="2 3">DSM 16982</strain>
    </source>
</reference>
<dbReference type="RefSeq" id="WP_057890984.1">
    <property type="nucleotide sequence ID" value="NZ_AZFV01000002.1"/>
</dbReference>
<evidence type="ECO:0008006" key="4">
    <source>
        <dbReference type="Google" id="ProtNLM"/>
    </source>
</evidence>
<feature type="compositionally biased region" description="Polar residues" evidence="1">
    <location>
        <begin position="19"/>
        <end position="32"/>
    </location>
</feature>
<gene>
    <name evidence="2" type="ORF">FD31_GL001008</name>
</gene>
<dbReference type="Proteomes" id="UP000051302">
    <property type="component" value="Unassembled WGS sequence"/>
</dbReference>
<feature type="compositionally biased region" description="Polar residues" evidence="1">
    <location>
        <begin position="62"/>
        <end position="77"/>
    </location>
</feature>
<dbReference type="STRING" id="1423774.FD31_GL001008"/>
<dbReference type="AlphaFoldDB" id="A0A0R1WVS2"/>
<organism evidence="2 3">
    <name type="scientific">Companilactobacillus nantensis DSM 16982</name>
    <dbReference type="NCBI Taxonomy" id="1423774"/>
    <lineage>
        <taxon>Bacteria</taxon>
        <taxon>Bacillati</taxon>
        <taxon>Bacillota</taxon>
        <taxon>Bacilli</taxon>
        <taxon>Lactobacillales</taxon>
        <taxon>Lactobacillaceae</taxon>
        <taxon>Companilactobacillus</taxon>
    </lineage>
</organism>
<protein>
    <recommendedName>
        <fullName evidence="4">Scaffolding protein</fullName>
    </recommendedName>
</protein>
<evidence type="ECO:0000313" key="2">
    <source>
        <dbReference type="EMBL" id="KRM18460.1"/>
    </source>
</evidence>
<comment type="caution">
    <text evidence="2">The sequence shown here is derived from an EMBL/GenBank/DDBJ whole genome shotgun (WGS) entry which is preliminary data.</text>
</comment>
<feature type="region of interest" description="Disordered" evidence="1">
    <location>
        <begin position="1"/>
        <end position="32"/>
    </location>
</feature>
<name>A0A0R1WVS2_9LACO</name>
<sequence>MSETTDTGTEDTNTESDTQVETGTNVSTEDIESAKQSAITDLLKDAGLDSVDELKNVVKAQNDATKANQTDLENSQSDLKKSNEEKETLAAKVTSLEATNAVLKAGVVSDHVEDATILAQAKVANGTAKDFGKAIKDVLKSNPQFTGDVKTGPDGTAITKENIQGKKQTKTTIQDQIDKLNQFRIIK</sequence>